<evidence type="ECO:0000256" key="1">
    <source>
        <dbReference type="SAM" id="Phobius"/>
    </source>
</evidence>
<dbReference type="WBParaSite" id="BTMF_0001138101-mRNA-1">
    <property type="protein sequence ID" value="BTMF_0001138101-mRNA-1"/>
    <property type="gene ID" value="BTMF_0001138101"/>
</dbReference>
<keyword evidence="1" id="KW-0472">Membrane</keyword>
<evidence type="ECO:0000313" key="2">
    <source>
        <dbReference type="WBParaSite" id="BTMF_0001138101-mRNA-1"/>
    </source>
</evidence>
<protein>
    <submittedName>
        <fullName evidence="2">Tub domain-containing protein</fullName>
    </submittedName>
</protein>
<dbReference type="AlphaFoldDB" id="A0A0R3QUH9"/>
<feature type="transmembrane region" description="Helical" evidence="1">
    <location>
        <begin position="22"/>
        <end position="40"/>
    </location>
</feature>
<name>A0A0R3QUH9_9BILA</name>
<sequence>LDRLDGTTQRSLLCIRDSKSQYSTYISAFPVLFLLSLRWVK</sequence>
<organism evidence="2">
    <name type="scientific">Brugia timori</name>
    <dbReference type="NCBI Taxonomy" id="42155"/>
    <lineage>
        <taxon>Eukaryota</taxon>
        <taxon>Metazoa</taxon>
        <taxon>Ecdysozoa</taxon>
        <taxon>Nematoda</taxon>
        <taxon>Chromadorea</taxon>
        <taxon>Rhabditida</taxon>
        <taxon>Spirurina</taxon>
        <taxon>Spiruromorpha</taxon>
        <taxon>Filarioidea</taxon>
        <taxon>Onchocercidae</taxon>
        <taxon>Brugia</taxon>
    </lineage>
</organism>
<accession>A0A0R3QUH9</accession>
<keyword evidence="1" id="KW-0812">Transmembrane</keyword>
<keyword evidence="1" id="KW-1133">Transmembrane helix</keyword>
<proteinExistence type="predicted"/>
<reference evidence="2" key="1">
    <citation type="submission" date="2017-02" db="UniProtKB">
        <authorList>
            <consortium name="WormBaseParasite"/>
        </authorList>
    </citation>
    <scope>IDENTIFICATION</scope>
</reference>